<accession>A0ABS7DFT5</accession>
<feature type="domain" description="Indole-3-glycerol phosphate synthase" evidence="16">
    <location>
        <begin position="33"/>
        <end position="260"/>
    </location>
</feature>
<evidence type="ECO:0000256" key="11">
    <source>
        <dbReference type="ARBA" id="ARBA00023235"/>
    </source>
</evidence>
<dbReference type="CDD" id="cd00331">
    <property type="entry name" value="IGPS"/>
    <property type="match status" value="1"/>
</dbReference>
<keyword evidence="11 15" id="KW-0413">Isomerase</keyword>
<reference evidence="18 19" key="1">
    <citation type="submission" date="2021-03" db="EMBL/GenBank/DDBJ databases">
        <title>Succinivibrio sp. nov. isolated from feces of cow.</title>
        <authorList>
            <person name="Choi J.-Y."/>
        </authorList>
    </citation>
    <scope>NUCLEOTIDE SEQUENCE [LARGE SCALE GENOMIC DNA]</scope>
    <source>
        <strain evidence="18 19">AGMB01872</strain>
    </source>
</reference>
<dbReference type="Proteomes" id="UP000731465">
    <property type="component" value="Unassembled WGS sequence"/>
</dbReference>
<protein>
    <recommendedName>
        <fullName evidence="15">N-(5'-phosphoribosyl)anthranilate isomerase</fullName>
        <shortName evidence="15">PRAI</shortName>
        <ecNumber evidence="15">5.3.1.24</ecNumber>
    </recommendedName>
</protein>
<keyword evidence="10 15" id="KW-0057">Aromatic amino acid biosynthesis</keyword>
<comment type="caution">
    <text evidence="18">The sequence shown here is derived from an EMBL/GenBank/DDBJ whole genome shotgun (WGS) entry which is preliminary data.</text>
</comment>
<evidence type="ECO:0000256" key="3">
    <source>
        <dbReference type="ARBA" id="ARBA00004664"/>
    </source>
</evidence>
<evidence type="ECO:0000256" key="7">
    <source>
        <dbReference type="ARBA" id="ARBA00022605"/>
    </source>
</evidence>
<sequence length="473" mass="52598">MLQKEPLTEQAKSFKGLNIAGIENTVLATIVNRKVQDVKELKVTGKRTAPLVSFKKALSDRTKKNFILECKKSSPTLGNFCKDFNLDRITNCYNTRASAISVLCEKHFFNGSSEYLSYVKSKTALPVLYKDFVICKEQIDDAYVSGADAVLLMLSLLDNDTYLSLYSYAKSLNLDVLTEVDNEEQARFAKSQKIDIVGINNRDLRTLKIDISNAKKIARIFDSDTIVVSESGINEHSDLFYLRDISCFLIGSSLTKSDDIVFKANSMLYGTNKICGITTKEALAAAIDVHASIAGFIFFEKSVRNISADKAAEFADFARGKIRFAGVFVNETLDTVELIAKKVGLDYIQLHGSEDAEYINELKRRLENIKIIKALNIESSDDFSKIDNYIQTCEYIILDSKTPGSGSSFDWNTIPDSYDKSKILLSGGIGPDNVEKALSLGFAGLDLNSKLEETKGIKSVTKILNTFRIINNF</sequence>
<keyword evidence="13" id="KW-0511">Multifunctional enzyme</keyword>
<dbReference type="InterPro" id="IPR001468">
    <property type="entry name" value="Indole-3-GlycerolPSynthase_CS"/>
</dbReference>
<dbReference type="InterPro" id="IPR013798">
    <property type="entry name" value="Indole-3-glycerol_P_synth_dom"/>
</dbReference>
<evidence type="ECO:0000256" key="6">
    <source>
        <dbReference type="ARBA" id="ARBA00009847"/>
    </source>
</evidence>
<name>A0ABS7DFT5_9GAMM</name>
<keyword evidence="9 15" id="KW-0822">Tryptophan biosynthesis</keyword>
<dbReference type="InterPro" id="IPR045186">
    <property type="entry name" value="Indole-3-glycerol_P_synth"/>
</dbReference>
<keyword evidence="19" id="KW-1185">Reference proteome</keyword>
<evidence type="ECO:0000256" key="10">
    <source>
        <dbReference type="ARBA" id="ARBA00023141"/>
    </source>
</evidence>
<proteinExistence type="inferred from homology"/>
<dbReference type="PROSITE" id="PS00614">
    <property type="entry name" value="IGPS"/>
    <property type="match status" value="1"/>
</dbReference>
<evidence type="ECO:0000256" key="5">
    <source>
        <dbReference type="ARBA" id="ARBA00007902"/>
    </source>
</evidence>
<dbReference type="RefSeq" id="WP_219937286.1">
    <property type="nucleotide sequence ID" value="NZ_JAGFNY010000009.1"/>
</dbReference>
<dbReference type="HAMAP" id="MF_00135">
    <property type="entry name" value="PRAI"/>
    <property type="match status" value="1"/>
</dbReference>
<feature type="domain" description="N-(5'phosphoribosyl) anthranilate isomerase (PRAI)" evidence="17">
    <location>
        <begin position="272"/>
        <end position="466"/>
    </location>
</feature>
<dbReference type="GO" id="GO:0004425">
    <property type="term" value="F:indole-3-glycerol-phosphate synthase activity"/>
    <property type="evidence" value="ECO:0007669"/>
    <property type="project" value="UniProtKB-EC"/>
</dbReference>
<dbReference type="Pfam" id="PF00697">
    <property type="entry name" value="PRAI"/>
    <property type="match status" value="1"/>
</dbReference>
<keyword evidence="7 15" id="KW-0028">Amino-acid biosynthesis</keyword>
<evidence type="ECO:0000256" key="2">
    <source>
        <dbReference type="ARBA" id="ARBA00001633"/>
    </source>
</evidence>
<dbReference type="InterPro" id="IPR013785">
    <property type="entry name" value="Aldolase_TIM"/>
</dbReference>
<dbReference type="NCBIfam" id="NF006945">
    <property type="entry name" value="PRK09427.1"/>
    <property type="match status" value="1"/>
</dbReference>
<dbReference type="InterPro" id="IPR011060">
    <property type="entry name" value="RibuloseP-bd_barrel"/>
</dbReference>
<dbReference type="SUPFAM" id="SSF51366">
    <property type="entry name" value="Ribulose-phoshate binding barrel"/>
    <property type="match status" value="2"/>
</dbReference>
<dbReference type="EC" id="5.3.1.24" evidence="15"/>
<comment type="pathway">
    <text evidence="3 15">Amino-acid biosynthesis; L-tryptophan biosynthesis; L-tryptophan from chorismate: step 3/5.</text>
</comment>
<evidence type="ECO:0000256" key="15">
    <source>
        <dbReference type="HAMAP-Rule" id="MF_00135"/>
    </source>
</evidence>
<comment type="catalytic activity">
    <reaction evidence="1 15">
        <text>N-(5-phospho-beta-D-ribosyl)anthranilate = 1-(2-carboxyphenylamino)-1-deoxy-D-ribulose 5-phosphate</text>
        <dbReference type="Rhea" id="RHEA:21540"/>
        <dbReference type="ChEBI" id="CHEBI:18277"/>
        <dbReference type="ChEBI" id="CHEBI:58613"/>
        <dbReference type="EC" id="5.3.1.24"/>
    </reaction>
</comment>
<comment type="pathway">
    <text evidence="4">Amino-acid biosynthesis; L-tryptophan biosynthesis; L-tryptophan from chorismate: step 4/5.</text>
</comment>
<dbReference type="PANTHER" id="PTHR22854:SF2">
    <property type="entry name" value="INDOLE-3-GLYCEROL-PHOSPHATE SYNTHASE"/>
    <property type="match status" value="1"/>
</dbReference>
<comment type="function">
    <text evidence="14">Bifunctional enzyme that catalyzes two sequential steps of tryptophan biosynthetic pathway. The first reaction is catalyzed by the isomerase, coded by the TrpF domain; the second reaction is catalyzed by the synthase, coded by the TrpC domain.</text>
</comment>
<evidence type="ECO:0000259" key="16">
    <source>
        <dbReference type="Pfam" id="PF00218"/>
    </source>
</evidence>
<comment type="similarity">
    <text evidence="6">In the C-terminal section; belongs to the TrpF family.</text>
</comment>
<dbReference type="InterPro" id="IPR001240">
    <property type="entry name" value="PRAI_dom"/>
</dbReference>
<gene>
    <name evidence="18" type="primary">trpCF</name>
    <name evidence="15" type="synonym">trpF</name>
    <name evidence="18" type="ORF">J5V48_04075</name>
</gene>
<evidence type="ECO:0000256" key="9">
    <source>
        <dbReference type="ARBA" id="ARBA00022822"/>
    </source>
</evidence>
<evidence type="ECO:0000259" key="17">
    <source>
        <dbReference type="Pfam" id="PF00697"/>
    </source>
</evidence>
<keyword evidence="12 18" id="KW-0456">Lyase</keyword>
<evidence type="ECO:0000256" key="4">
    <source>
        <dbReference type="ARBA" id="ARBA00004696"/>
    </source>
</evidence>
<comment type="catalytic activity">
    <reaction evidence="2">
        <text>1-(2-carboxyphenylamino)-1-deoxy-D-ribulose 5-phosphate + H(+) = (1S,2R)-1-C-(indol-3-yl)glycerol 3-phosphate + CO2 + H2O</text>
        <dbReference type="Rhea" id="RHEA:23476"/>
        <dbReference type="ChEBI" id="CHEBI:15377"/>
        <dbReference type="ChEBI" id="CHEBI:15378"/>
        <dbReference type="ChEBI" id="CHEBI:16526"/>
        <dbReference type="ChEBI" id="CHEBI:58613"/>
        <dbReference type="ChEBI" id="CHEBI:58866"/>
        <dbReference type="EC" id="4.1.1.48"/>
    </reaction>
</comment>
<dbReference type="PANTHER" id="PTHR22854">
    <property type="entry name" value="TRYPTOPHAN BIOSYNTHESIS PROTEIN"/>
    <property type="match status" value="1"/>
</dbReference>
<dbReference type="GO" id="GO:0004640">
    <property type="term" value="F:phosphoribosylanthranilate isomerase activity"/>
    <property type="evidence" value="ECO:0007669"/>
    <property type="project" value="UniProtKB-EC"/>
</dbReference>
<evidence type="ECO:0000256" key="1">
    <source>
        <dbReference type="ARBA" id="ARBA00001164"/>
    </source>
</evidence>
<evidence type="ECO:0000256" key="13">
    <source>
        <dbReference type="ARBA" id="ARBA00023268"/>
    </source>
</evidence>
<evidence type="ECO:0000256" key="14">
    <source>
        <dbReference type="ARBA" id="ARBA00025592"/>
    </source>
</evidence>
<dbReference type="CDD" id="cd00405">
    <property type="entry name" value="PRAI"/>
    <property type="match status" value="1"/>
</dbReference>
<evidence type="ECO:0000313" key="18">
    <source>
        <dbReference type="EMBL" id="MBW7570068.1"/>
    </source>
</evidence>
<dbReference type="Pfam" id="PF00218">
    <property type="entry name" value="IGPS"/>
    <property type="match status" value="1"/>
</dbReference>
<dbReference type="EMBL" id="JAGFNY010000009">
    <property type="protein sequence ID" value="MBW7570068.1"/>
    <property type="molecule type" value="Genomic_DNA"/>
</dbReference>
<evidence type="ECO:0000256" key="12">
    <source>
        <dbReference type="ARBA" id="ARBA00023239"/>
    </source>
</evidence>
<comment type="similarity">
    <text evidence="15">Belongs to the TrpF family.</text>
</comment>
<keyword evidence="8" id="KW-0210">Decarboxylase</keyword>
<organism evidence="18 19">
    <name type="scientific">Succinivibrio faecicola</name>
    <dbReference type="NCBI Taxonomy" id="2820300"/>
    <lineage>
        <taxon>Bacteria</taxon>
        <taxon>Pseudomonadati</taxon>
        <taxon>Pseudomonadota</taxon>
        <taxon>Gammaproteobacteria</taxon>
        <taxon>Aeromonadales</taxon>
        <taxon>Succinivibrionaceae</taxon>
        <taxon>Succinivibrio</taxon>
    </lineage>
</organism>
<dbReference type="Gene3D" id="3.20.20.70">
    <property type="entry name" value="Aldolase class I"/>
    <property type="match status" value="2"/>
</dbReference>
<comment type="similarity">
    <text evidence="5">In the N-terminal section; belongs to the TrpC family.</text>
</comment>
<evidence type="ECO:0000256" key="8">
    <source>
        <dbReference type="ARBA" id="ARBA00022793"/>
    </source>
</evidence>
<evidence type="ECO:0000313" key="19">
    <source>
        <dbReference type="Proteomes" id="UP000731465"/>
    </source>
</evidence>